<organism evidence="5 6">
    <name type="scientific">Aeromonas phage AS-zj</name>
    <dbReference type="NCBI Taxonomy" id="2024208"/>
    <lineage>
        <taxon>Viruses</taxon>
        <taxon>Duplodnaviria</taxon>
        <taxon>Heunggongvirae</taxon>
        <taxon>Uroviricota</taxon>
        <taxon>Caudoviricetes</taxon>
        <taxon>Pantevenvirales</taxon>
        <taxon>Straboviridae</taxon>
        <taxon>Emmerichvirinae</taxon>
        <taxon>Ceceduovirus</taxon>
        <taxon>Ceceduovirus aszj</taxon>
    </lineage>
</organism>
<evidence type="ECO:0000256" key="1">
    <source>
        <dbReference type="ARBA" id="ARBA00023125"/>
    </source>
</evidence>
<evidence type="ECO:0000256" key="2">
    <source>
        <dbReference type="PROSITE-ProRule" id="PRU01384"/>
    </source>
</evidence>
<dbReference type="Gene3D" id="3.90.199.10">
    <property type="entry name" value="Topoisomerase II, domain 5"/>
    <property type="match status" value="1"/>
</dbReference>
<dbReference type="Gene3D" id="1.10.268.10">
    <property type="entry name" value="Topoisomerase, domain 3"/>
    <property type="match status" value="1"/>
</dbReference>
<dbReference type="GO" id="GO:0003677">
    <property type="term" value="F:DNA binding"/>
    <property type="evidence" value="ECO:0007669"/>
    <property type="project" value="UniProtKB-UniRule"/>
</dbReference>
<dbReference type="GO" id="GO:0000819">
    <property type="term" value="P:sister chromatid segregation"/>
    <property type="evidence" value="ECO:0007669"/>
    <property type="project" value="TreeGrafter"/>
</dbReference>
<dbReference type="GeneID" id="55604674"/>
<feature type="active site" description="O-(5'-phospho-DNA)-tyrosine intermediate" evidence="2">
    <location>
        <position position="114"/>
    </location>
</feature>
<dbReference type="Gene3D" id="3.30.1360.40">
    <property type="match status" value="1"/>
</dbReference>
<sequence>MKFVDRTISSYIHNEAKEYTFYTIVNRALPSMVDGFKPSQRFVLYSTIKNASKDFKKSAFLCGVISDYGYPHGEASGYAVLAGMATEYANNFPVIKGRGNFGSRQNPAAAEPRYIFGKLDDNFDLLFKDLDLVLPSEIDSYSIPKFYLPVIPFVLINGVHGVATGYATHILPHDIHSVIDECISYVKTGKCKDPEIKFPSFIGNVNTSGEQWTNEGVYELQGKTKLLITEIPVSFNRIKYVAILNNLIEKDQIVSYDEIEGDGDFTFRVTLKRDFDTSHENIMKQFSLSENIYQNINVIGPNSNMVTGDMDLRKYDNTSQLVCEFVDYRMTVVDRRIENMIENLTILIPELKAKAEFIRLARDGKIGYNQPKKSMIQQVKTLLDPELSVYADKVVGLPIFNMTEDEVEKLVKEYEQAEKDLAYWKSTNSKKEYLKDLTTLKNKLKDSK</sequence>
<dbReference type="Pfam" id="PF00521">
    <property type="entry name" value="DNA_topoisoIV"/>
    <property type="match status" value="1"/>
</dbReference>
<dbReference type="InterPro" id="IPR013760">
    <property type="entry name" value="Topo_IIA-like_dom_sf"/>
</dbReference>
<dbReference type="SUPFAM" id="SSF56719">
    <property type="entry name" value="Type II DNA topoisomerase"/>
    <property type="match status" value="1"/>
</dbReference>
<dbReference type="PANTHER" id="PTHR10169">
    <property type="entry name" value="DNA TOPOISOMERASE/GYRASE"/>
    <property type="match status" value="1"/>
</dbReference>
<dbReference type="GO" id="GO:0003918">
    <property type="term" value="F:DNA topoisomerase type II (double strand cut, ATP-hydrolyzing) activity"/>
    <property type="evidence" value="ECO:0007669"/>
    <property type="project" value="UniProtKB-EC"/>
</dbReference>
<dbReference type="RefSeq" id="YP_009834607.1">
    <property type="nucleotide sequence ID" value="NC_048673.1"/>
</dbReference>
<keyword evidence="2 5" id="KW-0413">Isomerase</keyword>
<dbReference type="InterPro" id="IPR013758">
    <property type="entry name" value="Topo_IIA_A/C_ab"/>
</dbReference>
<dbReference type="GO" id="GO:0006265">
    <property type="term" value="P:DNA topological change"/>
    <property type="evidence" value="ECO:0007669"/>
    <property type="project" value="UniProtKB-UniRule"/>
</dbReference>
<dbReference type="KEGG" id="vg:55604674"/>
<dbReference type="Proteomes" id="UP000226092">
    <property type="component" value="Segment"/>
</dbReference>
<dbReference type="PANTHER" id="PTHR10169:SF49">
    <property type="entry name" value="DNA TOPOISOMERASE 2, MITOCHONDRIAL"/>
    <property type="match status" value="1"/>
</dbReference>
<reference evidence="5 6" key="1">
    <citation type="submission" date="2017-07" db="EMBL/GenBank/DDBJ databases">
        <title>In vitro design and evaluation of phage cocktails against multidrug-resistant Aeromonas salmonicida.</title>
        <authorList>
            <person name="Chen L."/>
            <person name="Yuan S."/>
            <person name="Ma Y."/>
        </authorList>
    </citation>
    <scope>NUCLEOTIDE SEQUENCE [LARGE SCALE GENOMIC DNA]</scope>
</reference>
<evidence type="ECO:0000313" key="5">
    <source>
        <dbReference type="EMBL" id="ASU00245.1"/>
    </source>
</evidence>
<keyword evidence="6" id="KW-1185">Reference proteome</keyword>
<dbReference type="SMART" id="SM00434">
    <property type="entry name" value="TOP4c"/>
    <property type="match status" value="1"/>
</dbReference>
<dbReference type="EMBL" id="MF448340">
    <property type="protein sequence ID" value="ASU00245.1"/>
    <property type="molecule type" value="Genomic_DNA"/>
</dbReference>
<keyword evidence="1 2" id="KW-0238">DNA-binding</keyword>
<name>A0A223LDX7_9CAUD</name>
<evidence type="ECO:0000256" key="3">
    <source>
        <dbReference type="SAM" id="Coils"/>
    </source>
</evidence>
<feature type="domain" description="Topo IIA-type catalytic" evidence="4">
    <location>
        <begin position="29"/>
        <end position="437"/>
    </location>
</feature>
<dbReference type="PROSITE" id="PS52040">
    <property type="entry name" value="TOPO_IIA"/>
    <property type="match status" value="1"/>
</dbReference>
<dbReference type="InterPro" id="IPR013757">
    <property type="entry name" value="Topo_IIA_A_a_sf"/>
</dbReference>
<dbReference type="InterPro" id="IPR050634">
    <property type="entry name" value="DNA_Topoisomerase_II"/>
</dbReference>
<keyword evidence="3" id="KW-0175">Coiled coil</keyword>
<feature type="coiled-coil region" evidence="3">
    <location>
        <begin position="400"/>
        <end position="427"/>
    </location>
</feature>
<protein>
    <submittedName>
        <fullName evidence="5">Topoisomerase II medium subunit</fullName>
    </submittedName>
</protein>
<dbReference type="InterPro" id="IPR002205">
    <property type="entry name" value="Topo_IIA_dom_A"/>
</dbReference>
<keyword evidence="2" id="KW-0799">Topoisomerase</keyword>
<accession>A0A223LDX7</accession>
<comment type="catalytic activity">
    <reaction evidence="2">
        <text>ATP-dependent breakage, passage and rejoining of double-stranded DNA.</text>
        <dbReference type="EC" id="5.6.2.2"/>
    </reaction>
</comment>
<dbReference type="GO" id="GO:0005524">
    <property type="term" value="F:ATP binding"/>
    <property type="evidence" value="ECO:0007669"/>
    <property type="project" value="InterPro"/>
</dbReference>
<evidence type="ECO:0000259" key="4">
    <source>
        <dbReference type="PROSITE" id="PS52040"/>
    </source>
</evidence>
<proteinExistence type="predicted"/>
<evidence type="ECO:0000313" key="6">
    <source>
        <dbReference type="Proteomes" id="UP000226092"/>
    </source>
</evidence>